<dbReference type="STRING" id="8496.A0A151NQ14"/>
<comment type="caution">
    <text evidence="2">The sequence shown here is derived from an EMBL/GenBank/DDBJ whole genome shotgun (WGS) entry which is preliminary data.</text>
</comment>
<feature type="compositionally biased region" description="Basic residues" evidence="1">
    <location>
        <begin position="80"/>
        <end position="98"/>
    </location>
</feature>
<sequence>MIVYCGVGAPAGGRIHLQDLRKTPAVAFNKRIEHGHKSWRLAENLTFCLNLECKLHLAIMMMTIKKEVNYPVTNCIKAGKGGKSKRGKGKSKGSKKKPKKLVIDVDILSPAAMLNAYYIAHNAPACLEFRGFPWPGSPKRKGKKGK</sequence>
<dbReference type="EMBL" id="AKHW03002440">
    <property type="protein sequence ID" value="KYO38868.1"/>
    <property type="molecule type" value="Genomic_DNA"/>
</dbReference>
<gene>
    <name evidence="2" type="primary">SMKR1-1</name>
    <name evidence="2" type="ORF">Y1Q_0023523</name>
</gene>
<accession>A0A151NQ14</accession>
<keyword evidence="3" id="KW-1185">Reference proteome</keyword>
<dbReference type="PANTHER" id="PTHR37932">
    <property type="entry name" value="SMALL LYSINE-RICH PROTEIN 1"/>
    <property type="match status" value="1"/>
</dbReference>
<evidence type="ECO:0000256" key="1">
    <source>
        <dbReference type="SAM" id="MobiDB-lite"/>
    </source>
</evidence>
<proteinExistence type="predicted"/>
<protein>
    <submittedName>
        <fullName evidence="2">Small lysine-rich protein 1 isoform B</fullName>
    </submittedName>
</protein>
<evidence type="ECO:0000313" key="3">
    <source>
        <dbReference type="Proteomes" id="UP000050525"/>
    </source>
</evidence>
<evidence type="ECO:0000313" key="2">
    <source>
        <dbReference type="EMBL" id="KYO38868.1"/>
    </source>
</evidence>
<dbReference type="PANTHER" id="PTHR37932:SF1">
    <property type="entry name" value="SMALL LYSINE-RICH PROTEIN 1"/>
    <property type="match status" value="1"/>
</dbReference>
<dbReference type="Proteomes" id="UP000050525">
    <property type="component" value="Unassembled WGS sequence"/>
</dbReference>
<name>A0A151NQ14_ALLMI</name>
<organism evidence="2 3">
    <name type="scientific">Alligator mississippiensis</name>
    <name type="common">American alligator</name>
    <dbReference type="NCBI Taxonomy" id="8496"/>
    <lineage>
        <taxon>Eukaryota</taxon>
        <taxon>Metazoa</taxon>
        <taxon>Chordata</taxon>
        <taxon>Craniata</taxon>
        <taxon>Vertebrata</taxon>
        <taxon>Euteleostomi</taxon>
        <taxon>Archelosauria</taxon>
        <taxon>Archosauria</taxon>
        <taxon>Crocodylia</taxon>
        <taxon>Alligatoridae</taxon>
        <taxon>Alligatorinae</taxon>
        <taxon>Alligator</taxon>
    </lineage>
</organism>
<reference evidence="2 3" key="1">
    <citation type="journal article" date="2012" name="Genome Biol.">
        <title>Sequencing three crocodilian genomes to illuminate the evolution of archosaurs and amniotes.</title>
        <authorList>
            <person name="St John J.A."/>
            <person name="Braun E.L."/>
            <person name="Isberg S.R."/>
            <person name="Miles L.G."/>
            <person name="Chong A.Y."/>
            <person name="Gongora J."/>
            <person name="Dalzell P."/>
            <person name="Moran C."/>
            <person name="Bed'hom B."/>
            <person name="Abzhanov A."/>
            <person name="Burgess S.C."/>
            <person name="Cooksey A.M."/>
            <person name="Castoe T.A."/>
            <person name="Crawford N.G."/>
            <person name="Densmore L.D."/>
            <person name="Drew J.C."/>
            <person name="Edwards S.V."/>
            <person name="Faircloth B.C."/>
            <person name="Fujita M.K."/>
            <person name="Greenwold M.J."/>
            <person name="Hoffmann F.G."/>
            <person name="Howard J.M."/>
            <person name="Iguchi T."/>
            <person name="Janes D.E."/>
            <person name="Khan S.Y."/>
            <person name="Kohno S."/>
            <person name="de Koning A.J."/>
            <person name="Lance S.L."/>
            <person name="McCarthy F.M."/>
            <person name="McCormack J.E."/>
            <person name="Merchant M.E."/>
            <person name="Peterson D.G."/>
            <person name="Pollock D.D."/>
            <person name="Pourmand N."/>
            <person name="Raney B.J."/>
            <person name="Roessler K.A."/>
            <person name="Sanford J.R."/>
            <person name="Sawyer R.H."/>
            <person name="Schmidt C.J."/>
            <person name="Triplett E.W."/>
            <person name="Tuberville T.D."/>
            <person name="Venegas-Anaya M."/>
            <person name="Howard J.T."/>
            <person name="Jarvis E.D."/>
            <person name="Guillette L.J.Jr."/>
            <person name="Glenn T.C."/>
            <person name="Green R.E."/>
            <person name="Ray D.A."/>
        </authorList>
    </citation>
    <scope>NUCLEOTIDE SEQUENCE [LARGE SCALE GENOMIC DNA]</scope>
    <source>
        <strain evidence="2">KSC_2009_1</strain>
    </source>
</reference>
<dbReference type="AlphaFoldDB" id="A0A151NQ14"/>
<feature type="region of interest" description="Disordered" evidence="1">
    <location>
        <begin position="79"/>
        <end position="98"/>
    </location>
</feature>
<dbReference type="InterPro" id="IPR037760">
    <property type="entry name" value="SMKR1"/>
</dbReference>